<keyword evidence="4" id="KW-0067">ATP-binding</keyword>
<gene>
    <name evidence="6" type="ORF">PQR63_15725</name>
</gene>
<evidence type="ECO:0000256" key="2">
    <source>
        <dbReference type="ARBA" id="ARBA00022741"/>
    </source>
</evidence>
<reference evidence="6 7" key="1">
    <citation type="journal article" date="2024" name="Chem. Sci.">
        <title>Discovery of megapolipeptins by genome mining of a Burkholderiales bacteria collection.</title>
        <authorList>
            <person name="Paulo B.S."/>
            <person name="Recchia M.J.J."/>
            <person name="Lee S."/>
            <person name="Fergusson C.H."/>
            <person name="Romanowski S.B."/>
            <person name="Hernandez A."/>
            <person name="Krull N."/>
            <person name="Liu D.Y."/>
            <person name="Cavanagh H."/>
            <person name="Bos A."/>
            <person name="Gray C.A."/>
            <person name="Murphy B.T."/>
            <person name="Linington R.G."/>
            <person name="Eustaquio A.S."/>
        </authorList>
    </citation>
    <scope>NUCLEOTIDE SEQUENCE [LARGE SCALE GENOMIC DNA]</scope>
    <source>
        <strain evidence="6 7">RL21-008-BIB-B</strain>
    </source>
</reference>
<dbReference type="InterPro" id="IPR050187">
    <property type="entry name" value="Lipid_Phosphate_FormReg"/>
</dbReference>
<dbReference type="Gene3D" id="3.40.50.10330">
    <property type="entry name" value="Probable inorganic polyphosphate/atp-NAD kinase, domain 1"/>
    <property type="match status" value="1"/>
</dbReference>
<proteinExistence type="predicted"/>
<dbReference type="SUPFAM" id="SSF111331">
    <property type="entry name" value="NAD kinase/diacylglycerol kinase-like"/>
    <property type="match status" value="1"/>
</dbReference>
<dbReference type="Gene3D" id="2.60.200.40">
    <property type="match status" value="1"/>
</dbReference>
<dbReference type="InterPro" id="IPR001206">
    <property type="entry name" value="Diacylglycerol_kinase_cat_dom"/>
</dbReference>
<keyword evidence="7" id="KW-1185">Reference proteome</keyword>
<evidence type="ECO:0000259" key="5">
    <source>
        <dbReference type="PROSITE" id="PS50146"/>
    </source>
</evidence>
<dbReference type="GO" id="GO:0016301">
    <property type="term" value="F:kinase activity"/>
    <property type="evidence" value="ECO:0007669"/>
    <property type="project" value="UniProtKB-KW"/>
</dbReference>
<accession>A0ABW8Z9P2</accession>
<dbReference type="PROSITE" id="PS50146">
    <property type="entry name" value="DAGK"/>
    <property type="match status" value="1"/>
</dbReference>
<evidence type="ECO:0000256" key="4">
    <source>
        <dbReference type="ARBA" id="ARBA00022840"/>
    </source>
</evidence>
<dbReference type="Pfam" id="PF19279">
    <property type="entry name" value="YegS_C"/>
    <property type="match status" value="1"/>
</dbReference>
<sequence>MTVKPESSRHIAVIINAHAGAGHAQELAQRVIDGFQHYAIQAHVTLAEDGAQLISAAEKAVQEGAAIVVAGGGDGSVNAVASKVAGSRSAFGVLPLGTLNHFAKDLQIPLVLEDAIRTIAQGSPLAIDTGEVNGVLFINNSSLGLYPDIVRDREKQQSRLGRGKWLAFCWAAMEALRRYPFLDVRLRIDNAEHRRRTPFVFIGNNEYLMDGLNIGTRKTLSAGKLSLYVCHRTGRLGLVRLALHALFGKLKEARDFDMLSTTEIEIETHHRRAKRLRVATDGEVNIMQTPLLYRINPASLTVIVPNADTTAPAPVNATSTTTGKA</sequence>
<evidence type="ECO:0000256" key="3">
    <source>
        <dbReference type="ARBA" id="ARBA00022777"/>
    </source>
</evidence>
<dbReference type="InterPro" id="IPR016064">
    <property type="entry name" value="NAD/diacylglycerol_kinase_sf"/>
</dbReference>
<comment type="caution">
    <text evidence="6">The sequence shown here is derived from an EMBL/GenBank/DDBJ whole genome shotgun (WGS) entry which is preliminary data.</text>
</comment>
<evidence type="ECO:0000256" key="1">
    <source>
        <dbReference type="ARBA" id="ARBA00022679"/>
    </source>
</evidence>
<dbReference type="EMBL" id="JAQQFR010000010">
    <property type="protein sequence ID" value="MFL9879849.1"/>
    <property type="molecule type" value="Genomic_DNA"/>
</dbReference>
<dbReference type="Proteomes" id="UP001629214">
    <property type="component" value="Unassembled WGS sequence"/>
</dbReference>
<name>A0ABW8Z9P2_9BURK</name>
<organism evidence="6 7">
    <name type="scientific">Herbaspirillum rhizosphaerae</name>
    <dbReference type="NCBI Taxonomy" id="346179"/>
    <lineage>
        <taxon>Bacteria</taxon>
        <taxon>Pseudomonadati</taxon>
        <taxon>Pseudomonadota</taxon>
        <taxon>Betaproteobacteria</taxon>
        <taxon>Burkholderiales</taxon>
        <taxon>Oxalobacteraceae</taxon>
        <taxon>Herbaspirillum</taxon>
    </lineage>
</organism>
<protein>
    <submittedName>
        <fullName evidence="6">Diacylglycerol kinase family lipid kinase</fullName>
    </submittedName>
</protein>
<dbReference type="PANTHER" id="PTHR12358">
    <property type="entry name" value="SPHINGOSINE KINASE"/>
    <property type="match status" value="1"/>
</dbReference>
<dbReference type="Pfam" id="PF00781">
    <property type="entry name" value="DAGK_cat"/>
    <property type="match status" value="1"/>
</dbReference>
<dbReference type="SMART" id="SM00046">
    <property type="entry name" value="DAGKc"/>
    <property type="match status" value="1"/>
</dbReference>
<feature type="domain" description="DAGKc" evidence="5">
    <location>
        <begin position="6"/>
        <end position="139"/>
    </location>
</feature>
<keyword evidence="3 6" id="KW-0418">Kinase</keyword>
<dbReference type="RefSeq" id="WP_408168942.1">
    <property type="nucleotide sequence ID" value="NZ_JAQQFR010000010.1"/>
</dbReference>
<dbReference type="PANTHER" id="PTHR12358:SF54">
    <property type="entry name" value="SPHINGOSINE KINASE RELATED PROTEIN"/>
    <property type="match status" value="1"/>
</dbReference>
<dbReference type="InterPro" id="IPR017438">
    <property type="entry name" value="ATP-NAD_kinase_N"/>
</dbReference>
<evidence type="ECO:0000313" key="6">
    <source>
        <dbReference type="EMBL" id="MFL9879849.1"/>
    </source>
</evidence>
<keyword evidence="1" id="KW-0808">Transferase</keyword>
<evidence type="ECO:0000313" key="7">
    <source>
        <dbReference type="Proteomes" id="UP001629214"/>
    </source>
</evidence>
<keyword evidence="2" id="KW-0547">Nucleotide-binding</keyword>
<dbReference type="InterPro" id="IPR045540">
    <property type="entry name" value="YegS/DAGK_C"/>
</dbReference>